<evidence type="ECO:0000256" key="2">
    <source>
        <dbReference type="ARBA" id="ARBA00009045"/>
    </source>
</evidence>
<dbReference type="InterPro" id="IPR035952">
    <property type="entry name" value="Rhomboid-like_sf"/>
</dbReference>
<dbReference type="Proteomes" id="UP000295807">
    <property type="component" value="Unassembled WGS sequence"/>
</dbReference>
<evidence type="ECO:0000256" key="7">
    <source>
        <dbReference type="SAM" id="Phobius"/>
    </source>
</evidence>
<evidence type="ECO:0000256" key="3">
    <source>
        <dbReference type="ARBA" id="ARBA00022692"/>
    </source>
</evidence>
<keyword evidence="3 7" id="KW-0812">Transmembrane</keyword>
<accession>A0A4R3KRT5</accession>
<feature type="transmembrane region" description="Helical" evidence="7">
    <location>
        <begin position="154"/>
        <end position="171"/>
    </location>
</feature>
<comment type="subcellular location">
    <subcellularLocation>
        <location evidence="1">Membrane</location>
        <topology evidence="1">Multi-pass membrane protein</topology>
    </subcellularLocation>
</comment>
<evidence type="ECO:0000256" key="4">
    <source>
        <dbReference type="ARBA" id="ARBA00022801"/>
    </source>
</evidence>
<keyword evidence="5 7" id="KW-1133">Transmembrane helix</keyword>
<dbReference type="GO" id="GO:0004252">
    <property type="term" value="F:serine-type endopeptidase activity"/>
    <property type="evidence" value="ECO:0007669"/>
    <property type="project" value="InterPro"/>
</dbReference>
<dbReference type="Pfam" id="PF01694">
    <property type="entry name" value="Rhomboid"/>
    <property type="match status" value="1"/>
</dbReference>
<dbReference type="GO" id="GO:0016020">
    <property type="term" value="C:membrane"/>
    <property type="evidence" value="ECO:0007669"/>
    <property type="project" value="UniProtKB-SubCell"/>
</dbReference>
<evidence type="ECO:0000256" key="6">
    <source>
        <dbReference type="ARBA" id="ARBA00023136"/>
    </source>
</evidence>
<dbReference type="AlphaFoldDB" id="A0A4R3KRT5"/>
<sequence>MNYRPSFAPRMPVVVKNLLIINGLFFLATVMVDQTFMMNTFGAHYFDSQFFKVWQPITYMFMHGGFFHIFFNMYAVFLFGSAIESVWGPKRFLQYYIYTGLGALVIQMGVNAFEIYQLTGGFVTAPYTGGCEILADAYRCPDAFSLELFTLGNAPLVGASGAVFGLLLAFGMMFPNVELMMIFLPIPIKAKYFVILYGLIELFMGAARFEGDNVAHFAHIGGLVTGFILIKIWNTGKPKRFY</sequence>
<dbReference type="PANTHER" id="PTHR43731">
    <property type="entry name" value="RHOMBOID PROTEASE"/>
    <property type="match status" value="1"/>
</dbReference>
<keyword evidence="10" id="KW-1185">Reference proteome</keyword>
<gene>
    <name evidence="9" type="ORF">EDD80_106170</name>
</gene>
<evidence type="ECO:0000259" key="8">
    <source>
        <dbReference type="Pfam" id="PF01694"/>
    </source>
</evidence>
<evidence type="ECO:0000256" key="5">
    <source>
        <dbReference type="ARBA" id="ARBA00022989"/>
    </source>
</evidence>
<dbReference type="OrthoDB" id="9807874at2"/>
<feature type="transmembrane region" description="Helical" evidence="7">
    <location>
        <begin position="57"/>
        <end position="83"/>
    </location>
</feature>
<dbReference type="InterPro" id="IPR050925">
    <property type="entry name" value="Rhomboid_protease_S54"/>
</dbReference>
<organism evidence="9 10">
    <name type="scientific">Anseongella ginsenosidimutans</name>
    <dbReference type="NCBI Taxonomy" id="496056"/>
    <lineage>
        <taxon>Bacteria</taxon>
        <taxon>Pseudomonadati</taxon>
        <taxon>Bacteroidota</taxon>
        <taxon>Sphingobacteriia</taxon>
        <taxon>Sphingobacteriales</taxon>
        <taxon>Sphingobacteriaceae</taxon>
        <taxon>Anseongella</taxon>
    </lineage>
</organism>
<feature type="domain" description="Peptidase S54 rhomboid" evidence="8">
    <location>
        <begin position="52"/>
        <end position="230"/>
    </location>
</feature>
<dbReference type="PANTHER" id="PTHR43731:SF14">
    <property type="entry name" value="PRESENILIN-ASSOCIATED RHOMBOID-LIKE PROTEIN, MITOCHONDRIAL"/>
    <property type="match status" value="1"/>
</dbReference>
<evidence type="ECO:0000256" key="1">
    <source>
        <dbReference type="ARBA" id="ARBA00004141"/>
    </source>
</evidence>
<protein>
    <submittedName>
        <fullName evidence="9">Rhomboid-like protein</fullName>
    </submittedName>
</protein>
<evidence type="ECO:0000313" key="9">
    <source>
        <dbReference type="EMBL" id="TCS86859.1"/>
    </source>
</evidence>
<name>A0A4R3KRT5_9SPHI</name>
<feature type="transmembrane region" description="Helical" evidence="7">
    <location>
        <begin position="192"/>
        <end position="209"/>
    </location>
</feature>
<reference evidence="9 10" key="1">
    <citation type="submission" date="2019-03" db="EMBL/GenBank/DDBJ databases">
        <title>Genomic Encyclopedia of Type Strains, Phase IV (KMG-IV): sequencing the most valuable type-strain genomes for metagenomic binning, comparative biology and taxonomic classification.</title>
        <authorList>
            <person name="Goeker M."/>
        </authorList>
    </citation>
    <scope>NUCLEOTIDE SEQUENCE [LARGE SCALE GENOMIC DNA]</scope>
    <source>
        <strain evidence="9 10">DSM 21100</strain>
    </source>
</reference>
<feature type="transmembrane region" description="Helical" evidence="7">
    <location>
        <begin position="215"/>
        <end position="233"/>
    </location>
</feature>
<comment type="similarity">
    <text evidence="2">Belongs to the peptidase S54 family.</text>
</comment>
<dbReference type="RefSeq" id="WP_132129418.1">
    <property type="nucleotide sequence ID" value="NZ_CP042432.1"/>
</dbReference>
<dbReference type="InterPro" id="IPR022764">
    <property type="entry name" value="Peptidase_S54_rhomboid_dom"/>
</dbReference>
<evidence type="ECO:0000313" key="10">
    <source>
        <dbReference type="Proteomes" id="UP000295807"/>
    </source>
</evidence>
<keyword evidence="4" id="KW-0378">Hydrolase</keyword>
<feature type="transmembrane region" description="Helical" evidence="7">
    <location>
        <begin position="95"/>
        <end position="113"/>
    </location>
</feature>
<feature type="transmembrane region" description="Helical" evidence="7">
    <location>
        <begin position="18"/>
        <end position="37"/>
    </location>
</feature>
<dbReference type="Gene3D" id="1.20.1540.10">
    <property type="entry name" value="Rhomboid-like"/>
    <property type="match status" value="1"/>
</dbReference>
<comment type="caution">
    <text evidence="9">The sequence shown here is derived from an EMBL/GenBank/DDBJ whole genome shotgun (WGS) entry which is preliminary data.</text>
</comment>
<dbReference type="EMBL" id="SMAD01000006">
    <property type="protein sequence ID" value="TCS86859.1"/>
    <property type="molecule type" value="Genomic_DNA"/>
</dbReference>
<proteinExistence type="inferred from homology"/>
<keyword evidence="6 7" id="KW-0472">Membrane</keyword>
<dbReference type="SUPFAM" id="SSF144091">
    <property type="entry name" value="Rhomboid-like"/>
    <property type="match status" value="1"/>
</dbReference>